<feature type="region of interest" description="Disordered" evidence="5">
    <location>
        <begin position="1"/>
        <end position="22"/>
    </location>
</feature>
<keyword evidence="3" id="KW-0378">Hydrolase</keyword>
<dbReference type="InterPro" id="IPR023302">
    <property type="entry name" value="Pept_S9A_N"/>
</dbReference>
<dbReference type="Gene3D" id="2.130.10.120">
    <property type="entry name" value="Prolyl oligopeptidase, N-terminal domain"/>
    <property type="match status" value="1"/>
</dbReference>
<accession>A0A370HJF5</accession>
<proteinExistence type="inferred from homology"/>
<evidence type="ECO:0000313" key="9">
    <source>
        <dbReference type="Proteomes" id="UP000254925"/>
    </source>
</evidence>
<organism evidence="8 9">
    <name type="scientific">Microvirga subterranea</name>
    <dbReference type="NCBI Taxonomy" id="186651"/>
    <lineage>
        <taxon>Bacteria</taxon>
        <taxon>Pseudomonadati</taxon>
        <taxon>Pseudomonadota</taxon>
        <taxon>Alphaproteobacteria</taxon>
        <taxon>Hyphomicrobiales</taxon>
        <taxon>Methylobacteriaceae</taxon>
        <taxon>Microvirga</taxon>
    </lineage>
</organism>
<dbReference type="PRINTS" id="PR00862">
    <property type="entry name" value="PROLIGOPTASE"/>
</dbReference>
<evidence type="ECO:0000256" key="2">
    <source>
        <dbReference type="ARBA" id="ARBA00022670"/>
    </source>
</evidence>
<dbReference type="InterPro" id="IPR029058">
    <property type="entry name" value="AB_hydrolase_fold"/>
</dbReference>
<dbReference type="GO" id="GO:0006508">
    <property type="term" value="P:proteolysis"/>
    <property type="evidence" value="ECO:0007669"/>
    <property type="project" value="UniProtKB-KW"/>
</dbReference>
<reference evidence="8 9" key="1">
    <citation type="submission" date="2018-07" db="EMBL/GenBank/DDBJ databases">
        <title>Genomic Encyclopedia of Type Strains, Phase IV (KMG-IV): sequencing the most valuable type-strain genomes for metagenomic binning, comparative biology and taxonomic classification.</title>
        <authorList>
            <person name="Goeker M."/>
        </authorList>
    </citation>
    <scope>NUCLEOTIDE SEQUENCE [LARGE SCALE GENOMIC DNA]</scope>
    <source>
        <strain evidence="8 9">DSM 14364</strain>
    </source>
</reference>
<evidence type="ECO:0000256" key="3">
    <source>
        <dbReference type="ARBA" id="ARBA00022801"/>
    </source>
</evidence>
<dbReference type="InterPro" id="IPR051543">
    <property type="entry name" value="Serine_Peptidase_S9A"/>
</dbReference>
<evidence type="ECO:0000313" key="8">
    <source>
        <dbReference type="EMBL" id="RDI58668.1"/>
    </source>
</evidence>
<sequence length="703" mass="78173">MKLERLPSSPLPPAPVTPARSHDFEIHGTTIRDDYAWLKAENWKEVLKNPETLDPAIRECLERENAYAAAAFAGTESFQQRLVAEMRGRIKEDDASVPQPDGPFAYFTRYREGGQHPLVCRMPRDGGDETIMLDGDREAEGHAFFDLGGADHSPDHRLMVWGADLKGSEYFTLRVRDLGTGIELSDEVPQTSGGAVWLNDSSGFYYVELDENHRPVRVRRHRIGTEAARDEVIYEEKDPGFFVKLGVTQSDAFVLIEASDHETSEVYLLDRDDPSAAPRLIEPRTPKLQYDVEHHGDSLIILTNADGAEDFKIMTAPVATPDRAHWRDLVPYRPGVMILFVTALARYLVRLEREDAKPRIVLREIATGREETIALEEDAYSLGVDAGYEFDTDVIRYRYSSLTTPTEVYDYDLRTAERTLRKRQEVPSGHNPADYVTRRIFATAPDGEQVPISIVHRREVALDGSAPLMLYGYGSYGISMSASFRTSILSLVDRGFVYAIAHIRGGTEKGWRWYLDGKREKKTNTFTDFIACGEALAAAGYTSRGRIVAHGGSAGGMLMGAVANMAPDLFAGIVAEVPFVDVLNTMLDADLPLTPPEWPEWGNPGTDEAAFRTILSYSPYDNVKPQRYPAILALAGLTDPRVTYWEPAKWVARLRAAMTGGGPVLLKLNMDAGHGGASGRFDRLEEVALAYTFAIQAVDGFQN</sequence>
<evidence type="ECO:0000256" key="4">
    <source>
        <dbReference type="ARBA" id="ARBA00022825"/>
    </source>
</evidence>
<name>A0A370HJF5_9HYPH</name>
<evidence type="ECO:0000256" key="5">
    <source>
        <dbReference type="SAM" id="MobiDB-lite"/>
    </source>
</evidence>
<dbReference type="Pfam" id="PF00326">
    <property type="entry name" value="Peptidase_S9"/>
    <property type="match status" value="1"/>
</dbReference>
<protein>
    <submittedName>
        <fullName evidence="8">Oligopeptidase B</fullName>
    </submittedName>
</protein>
<dbReference type="PANTHER" id="PTHR11757:SF19">
    <property type="entry name" value="PROLYL ENDOPEPTIDASE-LIKE"/>
    <property type="match status" value="1"/>
</dbReference>
<dbReference type="InterPro" id="IPR002470">
    <property type="entry name" value="Peptidase_S9A"/>
</dbReference>
<evidence type="ECO:0000259" key="6">
    <source>
        <dbReference type="Pfam" id="PF00326"/>
    </source>
</evidence>
<keyword evidence="9" id="KW-1185">Reference proteome</keyword>
<feature type="domain" description="Peptidase S9A N-terminal" evidence="7">
    <location>
        <begin position="16"/>
        <end position="423"/>
    </location>
</feature>
<dbReference type="Proteomes" id="UP000254925">
    <property type="component" value="Unassembled WGS sequence"/>
</dbReference>
<dbReference type="OrthoDB" id="9801421at2"/>
<keyword evidence="2" id="KW-0645">Protease</keyword>
<evidence type="ECO:0000259" key="7">
    <source>
        <dbReference type="Pfam" id="PF02897"/>
    </source>
</evidence>
<dbReference type="Gene3D" id="3.40.50.1820">
    <property type="entry name" value="alpha/beta hydrolase"/>
    <property type="match status" value="1"/>
</dbReference>
<comment type="caution">
    <text evidence="8">The sequence shown here is derived from an EMBL/GenBank/DDBJ whole genome shotgun (WGS) entry which is preliminary data.</text>
</comment>
<dbReference type="InterPro" id="IPR001375">
    <property type="entry name" value="Peptidase_S9_cat"/>
</dbReference>
<dbReference type="PANTHER" id="PTHR11757">
    <property type="entry name" value="PROTEASE FAMILY S9A OLIGOPEPTIDASE"/>
    <property type="match status" value="1"/>
</dbReference>
<dbReference type="EMBL" id="QQBB01000005">
    <property type="protein sequence ID" value="RDI58668.1"/>
    <property type="molecule type" value="Genomic_DNA"/>
</dbReference>
<evidence type="ECO:0000256" key="1">
    <source>
        <dbReference type="ARBA" id="ARBA00005228"/>
    </source>
</evidence>
<keyword evidence="4" id="KW-0720">Serine protease</keyword>
<dbReference type="SUPFAM" id="SSF50993">
    <property type="entry name" value="Peptidase/esterase 'gauge' domain"/>
    <property type="match status" value="1"/>
</dbReference>
<dbReference type="AlphaFoldDB" id="A0A370HJF5"/>
<dbReference type="GO" id="GO:0004252">
    <property type="term" value="F:serine-type endopeptidase activity"/>
    <property type="evidence" value="ECO:0007669"/>
    <property type="project" value="InterPro"/>
</dbReference>
<gene>
    <name evidence="8" type="ORF">DES45_105191</name>
</gene>
<dbReference type="RefSeq" id="WP_114770685.1">
    <property type="nucleotide sequence ID" value="NZ_QQBB01000005.1"/>
</dbReference>
<dbReference type="SUPFAM" id="SSF53474">
    <property type="entry name" value="alpha/beta-Hydrolases"/>
    <property type="match status" value="1"/>
</dbReference>
<comment type="similarity">
    <text evidence="1">Belongs to the peptidase S9A family.</text>
</comment>
<dbReference type="Pfam" id="PF02897">
    <property type="entry name" value="Peptidase_S9_N"/>
    <property type="match status" value="1"/>
</dbReference>
<feature type="domain" description="Peptidase S9 prolyl oligopeptidase catalytic" evidence="6">
    <location>
        <begin position="483"/>
        <end position="698"/>
    </location>
</feature>